<reference evidence="1" key="1">
    <citation type="submission" date="2023-03" db="EMBL/GenBank/DDBJ databases">
        <title>Andean soil-derived lignocellulolytic bacterial consortium as a source of novel taxa and putative plastic-active enzymes.</title>
        <authorList>
            <person name="Diaz-Garcia L."/>
            <person name="Chuvochina M."/>
            <person name="Feuerriegel G."/>
            <person name="Bunk B."/>
            <person name="Sproer C."/>
            <person name="Streit W.R."/>
            <person name="Rodriguez L.M."/>
            <person name="Overmann J."/>
            <person name="Jimenez D.J."/>
        </authorList>
    </citation>
    <scope>NUCLEOTIDE SEQUENCE</scope>
    <source>
        <strain evidence="1">MAG 7</strain>
    </source>
</reference>
<dbReference type="Pfam" id="PF22000">
    <property type="entry name" value="DUF6929"/>
    <property type="match status" value="1"/>
</dbReference>
<sequence>MNIKLLEYKEIAAFPSGSGIEYHDEKMFLVGDDAREILVLNKRWKELERLPLFESSDPRATLSLRSDLEATTVVTVNRIPRLLILGSGSRETNRNKGVLVDLDSYLKEDFDLTPFYKRLQENGVHELNIETAALVEDHILLANRGNHLQPANQVIITKNAFWKKQQQAEIAVVSLDLPVKDNHAAGITGLAYSLQNDCLVFTASTELTDGPSPDGPVGDSYLGIIENASRKIGRRSLKINELLNLSDTHELFKGFKVQSVCIQSEKTNRLKLHLVADNDTNRSYLFKVRVKW</sequence>
<evidence type="ECO:0000313" key="2">
    <source>
        <dbReference type="Proteomes" id="UP001220610"/>
    </source>
</evidence>
<organism evidence="1 2">
    <name type="scientific">Candidatus Pseudobacter hemicellulosilyticus</name>
    <dbReference type="NCBI Taxonomy" id="3121375"/>
    <lineage>
        <taxon>Bacteria</taxon>
        <taxon>Pseudomonadati</taxon>
        <taxon>Bacteroidota</taxon>
        <taxon>Chitinophagia</taxon>
        <taxon>Chitinophagales</taxon>
        <taxon>Chitinophagaceae</taxon>
        <taxon>Pseudobacter</taxon>
    </lineage>
</organism>
<name>A0AAJ6BF19_9BACT</name>
<dbReference type="EMBL" id="CP119311">
    <property type="protein sequence ID" value="WEK34668.1"/>
    <property type="molecule type" value="Genomic_DNA"/>
</dbReference>
<gene>
    <name evidence="1" type="ORF">P0Y53_19450</name>
</gene>
<protein>
    <submittedName>
        <fullName evidence="1">Uncharacterized protein</fullName>
    </submittedName>
</protein>
<proteinExistence type="predicted"/>
<dbReference type="InterPro" id="IPR053851">
    <property type="entry name" value="DUF6929"/>
</dbReference>
<accession>A0AAJ6BF19</accession>
<evidence type="ECO:0000313" key="1">
    <source>
        <dbReference type="EMBL" id="WEK34668.1"/>
    </source>
</evidence>
<dbReference type="Proteomes" id="UP001220610">
    <property type="component" value="Chromosome"/>
</dbReference>
<dbReference type="AlphaFoldDB" id="A0AAJ6BF19"/>